<keyword evidence="1" id="KW-0378">Hydrolase</keyword>
<name>A0A2T0QCB3_9ACTN</name>
<proteinExistence type="predicted"/>
<dbReference type="InterPro" id="IPR023214">
    <property type="entry name" value="HAD_sf"/>
</dbReference>
<dbReference type="PANTHER" id="PTHR43434:SF1">
    <property type="entry name" value="PHOSPHOGLYCOLATE PHOSPHATASE"/>
    <property type="match status" value="1"/>
</dbReference>
<gene>
    <name evidence="1" type="ORF">CLV72_101120</name>
</gene>
<dbReference type="AlphaFoldDB" id="A0A2T0QCB3"/>
<dbReference type="EMBL" id="PVZC01000001">
    <property type="protein sequence ID" value="PRY01538.1"/>
    <property type="molecule type" value="Genomic_DNA"/>
</dbReference>
<evidence type="ECO:0000313" key="2">
    <source>
        <dbReference type="Proteomes" id="UP000237846"/>
    </source>
</evidence>
<dbReference type="InterPro" id="IPR036412">
    <property type="entry name" value="HAD-like_sf"/>
</dbReference>
<dbReference type="Gene3D" id="3.40.50.1000">
    <property type="entry name" value="HAD superfamily/HAD-like"/>
    <property type="match status" value="1"/>
</dbReference>
<evidence type="ECO:0000313" key="1">
    <source>
        <dbReference type="EMBL" id="PRY01538.1"/>
    </source>
</evidence>
<protein>
    <submittedName>
        <fullName evidence="1">Phosphoglycolate phosphatase-like HAD superfamily hydrolase</fullName>
    </submittedName>
</protein>
<keyword evidence="2" id="KW-1185">Reference proteome</keyword>
<dbReference type="Gene3D" id="1.10.150.240">
    <property type="entry name" value="Putative phosphatase, domain 2"/>
    <property type="match status" value="1"/>
</dbReference>
<dbReference type="GO" id="GO:0008967">
    <property type="term" value="F:phosphoglycolate phosphatase activity"/>
    <property type="evidence" value="ECO:0007669"/>
    <property type="project" value="TreeGrafter"/>
</dbReference>
<organism evidence="1 2">
    <name type="scientific">Allonocardiopsis opalescens</name>
    <dbReference type="NCBI Taxonomy" id="1144618"/>
    <lineage>
        <taxon>Bacteria</taxon>
        <taxon>Bacillati</taxon>
        <taxon>Actinomycetota</taxon>
        <taxon>Actinomycetes</taxon>
        <taxon>Streptosporangiales</taxon>
        <taxon>Allonocardiopsis</taxon>
    </lineage>
</organism>
<dbReference type="GO" id="GO:0006281">
    <property type="term" value="P:DNA repair"/>
    <property type="evidence" value="ECO:0007669"/>
    <property type="project" value="TreeGrafter"/>
</dbReference>
<reference evidence="1 2" key="1">
    <citation type="submission" date="2018-03" db="EMBL/GenBank/DDBJ databases">
        <title>Genomic Encyclopedia of Archaeal and Bacterial Type Strains, Phase II (KMG-II): from individual species to whole genera.</title>
        <authorList>
            <person name="Goeker M."/>
        </authorList>
    </citation>
    <scope>NUCLEOTIDE SEQUENCE [LARGE SCALE GENOMIC DNA]</scope>
    <source>
        <strain evidence="1 2">DSM 45601</strain>
    </source>
</reference>
<dbReference type="PANTHER" id="PTHR43434">
    <property type="entry name" value="PHOSPHOGLYCOLATE PHOSPHATASE"/>
    <property type="match status" value="1"/>
</dbReference>
<sequence length="229" mass="24652">MLWSIDRTLLDVGKVTRDACAEAFEWVTGRPLVRLVPTEGRTDSEIFFEFLAVNRVATDEKLLPAYTQQLERAFAERRRELFVRGRLMPGADVALAAVGRLDATVQTVLTGSIRPNALAKLEAFGLTALLDTEIGGYGSEDFPKGSLLQVVRSRAREAYTANFTDETTVFVSDAVRDIEAAHIGGASALAVASGAATEGELREAGADLVLPDLTDAIAVRRAIRDLTGG</sequence>
<dbReference type="InterPro" id="IPR023198">
    <property type="entry name" value="PGP-like_dom2"/>
</dbReference>
<dbReference type="SUPFAM" id="SSF56784">
    <property type="entry name" value="HAD-like"/>
    <property type="match status" value="1"/>
</dbReference>
<dbReference type="Proteomes" id="UP000237846">
    <property type="component" value="Unassembled WGS sequence"/>
</dbReference>
<dbReference type="Pfam" id="PF12710">
    <property type="entry name" value="HAD"/>
    <property type="match status" value="1"/>
</dbReference>
<dbReference type="InterPro" id="IPR050155">
    <property type="entry name" value="HAD-like_hydrolase_sf"/>
</dbReference>
<accession>A0A2T0QCB3</accession>
<comment type="caution">
    <text evidence="1">The sequence shown here is derived from an EMBL/GenBank/DDBJ whole genome shotgun (WGS) entry which is preliminary data.</text>
</comment>